<evidence type="ECO:0000256" key="3">
    <source>
        <dbReference type="SAM" id="MobiDB-lite"/>
    </source>
</evidence>
<dbReference type="Gene3D" id="3.40.50.1820">
    <property type="entry name" value="alpha/beta hydrolase"/>
    <property type="match status" value="1"/>
</dbReference>
<keyword evidence="2" id="KW-0378">Hydrolase</keyword>
<dbReference type="PANTHER" id="PTHR43248:SF25">
    <property type="entry name" value="AB HYDROLASE-1 DOMAIN-CONTAINING PROTEIN-RELATED"/>
    <property type="match status" value="1"/>
</dbReference>
<feature type="compositionally biased region" description="Polar residues" evidence="3">
    <location>
        <begin position="1083"/>
        <end position="1095"/>
    </location>
</feature>
<evidence type="ECO:0000259" key="4">
    <source>
        <dbReference type="Pfam" id="PF08386"/>
    </source>
</evidence>
<name>A0A9P5BVD6_9PLEO</name>
<evidence type="ECO:0000256" key="2">
    <source>
        <dbReference type="ARBA" id="ARBA00022801"/>
    </source>
</evidence>
<dbReference type="Proteomes" id="UP000758155">
    <property type="component" value="Unassembled WGS sequence"/>
</dbReference>
<proteinExistence type="inferred from homology"/>
<sequence>MKAARRAERHRIEGSTLECATIEVPRDWSNAATSDKLALQLIRQPSKNPNAKSIITNPGGPGESGIEMIITSNTGLQQTFGDFHIISFDPRGVGLTMPYKDCKASTESSKWKDTVADTDDQATYDYKAAKAWSDACAAENKDWGTLIGTAYVARDIMAIVEALEAAGEDGRIRYAGYSYGTLLGATLTAMFPDKVARVLLDGNINPTDYYRGDGTEAGADVTKGIENFFAQCAEAGKENCALADKGQSAQQLLAEFDELLEKLSKTSTNKNFIVRNEFFKVLYFRKPSAFKDFAVDLKTWITNPDSVNERAAKRDDFQASKWQKLQQNQAIMGITCGDRIVKDGSSAKYTQLKEAAQQKLKYSYDITMAGQFECTVWEQNAAERFMGSFSDIETSHPILIVNTPWDPVTPAISAEASRKAFRDSKLVMSNGVGHCSSAHGNPDLDLAIKKYFEEGKLPDLAEYKIADNNVFRKVPEPPTVAVDEANVPLNKRSFRYPDYFQKRADDVPAGCTKIPASSSALVSLSSSVAPSASVSASVSLSVSVSVSQSQSYEPTPSASPLASTSASESLGFLQSESASASVLAVPTAFISQLQEPMPSASASDLASPSASVSAVPSHSESASASILATPSVSASESLEATPFASASASESPVLSHSGFWSASVTPSAPQSESHAMSPTLSASVHSGSTSVSVAYVSSSVPYSETSLSASPWIAGEQGSQSASVAISSSASAGIYSSSALSSASASASASVSVDYTATAFSVLQSSSNPAESLTPSSSASVTSGASYSAASSANHVSSSSLYLHSDVQASQSASFYSPSVSPSLAHVDISSSPYPACSLSAYVSASASLSYSTPAPSSSVVYSDSTNVHPSASSSVVYPDASVHPSRFSSVSDSQNSQYPSVSSSVVDNVQSPVTGPSSTGSYYTGSTSASSFGSSTALTSSKTKSIHNHYPTTKPHMSSTFSQSFESKYPYPSSVPTYSSSITPYPKGDDYAAGGDYASGKAYPTGFYPVTTSGKPSGPKVTSAPCITVPWSSQPGYVPITKTYTTTSVRTVTKCLDTVKDCPLNSSTKIYITTEIKTRTTVVATPSSAPTSGKSYPPNKQGDKSSASPPKETGKVPNPPKDSSYPFQPVKNTSYHSRGPKSTSNSSQAPKETRPVQSTHSAYAPPKISSHPSVSTTVPPYPTGPSIPSSIKVCNDMECSYVAVPTGTKPFVGTGASTTLKTSTPSASVCVGKNCKTITTPTGYKPAEFTGAASREFVSSMVGTGAMIIAFARFF</sequence>
<dbReference type="SUPFAM" id="SSF53474">
    <property type="entry name" value="alpha/beta-Hydrolases"/>
    <property type="match status" value="1"/>
</dbReference>
<feature type="region of interest" description="Disordered" evidence="3">
    <location>
        <begin position="1083"/>
        <end position="1182"/>
    </location>
</feature>
<protein>
    <recommendedName>
        <fullName evidence="4">Peptidase S33 tripeptidyl aminopeptidase-like C-terminal domain-containing protein</fullName>
    </recommendedName>
</protein>
<feature type="compositionally biased region" description="Polar residues" evidence="3">
    <location>
        <begin position="1131"/>
        <end position="1162"/>
    </location>
</feature>
<feature type="region of interest" description="Disordered" evidence="3">
    <location>
        <begin position="887"/>
        <end position="937"/>
    </location>
</feature>
<comment type="caution">
    <text evidence="5">The sequence shown here is derived from an EMBL/GenBank/DDBJ whole genome shotgun (WGS) entry which is preliminary data.</text>
</comment>
<dbReference type="PANTHER" id="PTHR43248">
    <property type="entry name" value="2-SUCCINYL-6-HYDROXY-2,4-CYCLOHEXADIENE-1-CARBOXYLATE SYNTHASE"/>
    <property type="match status" value="1"/>
</dbReference>
<dbReference type="EMBL" id="SWKV01000134">
    <property type="protein sequence ID" value="KAF3031594.1"/>
    <property type="molecule type" value="Genomic_DNA"/>
</dbReference>
<feature type="compositionally biased region" description="Low complexity" evidence="3">
    <location>
        <begin position="1170"/>
        <end position="1179"/>
    </location>
</feature>
<gene>
    <name evidence="5" type="ORF">E8E12_001316</name>
</gene>
<accession>A0A9P5BVD6</accession>
<organism evidence="5 6">
    <name type="scientific">Didymella heteroderae</name>
    <dbReference type="NCBI Taxonomy" id="1769908"/>
    <lineage>
        <taxon>Eukaryota</taxon>
        <taxon>Fungi</taxon>
        <taxon>Dikarya</taxon>
        <taxon>Ascomycota</taxon>
        <taxon>Pezizomycotina</taxon>
        <taxon>Dothideomycetes</taxon>
        <taxon>Pleosporomycetidae</taxon>
        <taxon>Pleosporales</taxon>
        <taxon>Pleosporineae</taxon>
        <taxon>Didymellaceae</taxon>
        <taxon>Didymella</taxon>
    </lineage>
</organism>
<feature type="domain" description="Peptidase S33 tripeptidyl aminopeptidase-like C-terminal" evidence="4">
    <location>
        <begin position="370"/>
        <end position="459"/>
    </location>
</feature>
<evidence type="ECO:0000313" key="5">
    <source>
        <dbReference type="EMBL" id="KAF3031594.1"/>
    </source>
</evidence>
<dbReference type="GO" id="GO:0016787">
    <property type="term" value="F:hydrolase activity"/>
    <property type="evidence" value="ECO:0007669"/>
    <property type="project" value="UniProtKB-KW"/>
</dbReference>
<reference evidence="5" key="1">
    <citation type="submission" date="2019-04" db="EMBL/GenBank/DDBJ databases">
        <title>Sequencing of skin fungus with MAO and IRED activity.</title>
        <authorList>
            <person name="Marsaioli A.J."/>
            <person name="Bonatto J.M.C."/>
            <person name="Reis Junior O."/>
        </authorList>
    </citation>
    <scope>NUCLEOTIDE SEQUENCE</scope>
    <source>
        <strain evidence="5">28M1</strain>
    </source>
</reference>
<dbReference type="InterPro" id="IPR013595">
    <property type="entry name" value="Pept_S33_TAP-like_C"/>
</dbReference>
<evidence type="ECO:0000256" key="1">
    <source>
        <dbReference type="ARBA" id="ARBA00010088"/>
    </source>
</evidence>
<dbReference type="OrthoDB" id="425534at2759"/>
<comment type="similarity">
    <text evidence="1">Belongs to the peptidase S33 family.</text>
</comment>
<feature type="compositionally biased region" description="Low complexity" evidence="3">
    <location>
        <begin position="892"/>
        <end position="937"/>
    </location>
</feature>
<evidence type="ECO:0000313" key="6">
    <source>
        <dbReference type="Proteomes" id="UP000758155"/>
    </source>
</evidence>
<dbReference type="InterPro" id="IPR029058">
    <property type="entry name" value="AB_hydrolase_fold"/>
</dbReference>
<dbReference type="Pfam" id="PF08386">
    <property type="entry name" value="Abhydrolase_4"/>
    <property type="match status" value="1"/>
</dbReference>
<keyword evidence="6" id="KW-1185">Reference proteome</keyword>
<dbReference type="AlphaFoldDB" id="A0A9P5BVD6"/>
<dbReference type="InterPro" id="IPR051601">
    <property type="entry name" value="Serine_prot/Carboxylest_S33"/>
</dbReference>